<dbReference type="EMBL" id="MTYH01000016">
    <property type="protein sequence ID" value="PNP46140.1"/>
    <property type="molecule type" value="Genomic_DNA"/>
</dbReference>
<dbReference type="Proteomes" id="UP000236546">
    <property type="component" value="Unassembled WGS sequence"/>
</dbReference>
<organism evidence="1 2">
    <name type="scientific">Trichoderma gamsii</name>
    <dbReference type="NCBI Taxonomy" id="398673"/>
    <lineage>
        <taxon>Eukaryota</taxon>
        <taxon>Fungi</taxon>
        <taxon>Dikarya</taxon>
        <taxon>Ascomycota</taxon>
        <taxon>Pezizomycotina</taxon>
        <taxon>Sordariomycetes</taxon>
        <taxon>Hypocreomycetidae</taxon>
        <taxon>Hypocreales</taxon>
        <taxon>Hypocreaceae</taxon>
        <taxon>Trichoderma</taxon>
    </lineage>
</organism>
<evidence type="ECO:0000313" key="2">
    <source>
        <dbReference type="Proteomes" id="UP000236546"/>
    </source>
</evidence>
<reference evidence="1 2" key="1">
    <citation type="submission" date="2017-02" db="EMBL/GenBank/DDBJ databases">
        <title>Genomes of Trichoderma spp. with biocontrol activity.</title>
        <authorList>
            <person name="Gardiner D."/>
            <person name="Kazan K."/>
            <person name="Vos C."/>
            <person name="Harvey P."/>
        </authorList>
    </citation>
    <scope>NUCLEOTIDE SEQUENCE [LARGE SCALE GENOMIC DNA]</scope>
    <source>
        <strain evidence="1 2">A5MH</strain>
    </source>
</reference>
<proteinExistence type="predicted"/>
<comment type="caution">
    <text evidence="1">The sequence shown here is derived from an EMBL/GenBank/DDBJ whole genome shotgun (WGS) entry which is preliminary data.</text>
</comment>
<protein>
    <submittedName>
        <fullName evidence="1">Uncharacterized protein</fullName>
    </submittedName>
</protein>
<accession>A0A2K0TKT5</accession>
<dbReference type="AlphaFoldDB" id="A0A2K0TKT5"/>
<evidence type="ECO:0000313" key="1">
    <source>
        <dbReference type="EMBL" id="PNP46140.1"/>
    </source>
</evidence>
<sequence length="52" mass="6039">MMLMGNITLPLHLILEQAFQMRPSPDPRKSRRTSLQILDLQLKDQSLTLVCF</sequence>
<name>A0A2K0TKT5_9HYPO</name>
<gene>
    <name evidence="1" type="ORF">TGAMA5MH_02175</name>
</gene>